<reference evidence="1 2" key="1">
    <citation type="submission" date="2020-07" db="EMBL/GenBank/DDBJ databases">
        <title>Sequencing the genomes of 1000 actinobacteria strains.</title>
        <authorList>
            <person name="Klenk H.-P."/>
        </authorList>
    </citation>
    <scope>NUCLEOTIDE SEQUENCE [LARGE SCALE GENOMIC DNA]</scope>
    <source>
        <strain evidence="1 2">CXB654</strain>
    </source>
</reference>
<dbReference type="RefSeq" id="WP_179642929.1">
    <property type="nucleotide sequence ID" value="NZ_BAAAYY010000001.1"/>
</dbReference>
<sequence>MIERARQGRGQRAAVAAREVSLGFFALEPDHRTRAGADTAAFHVAGALTTA</sequence>
<evidence type="ECO:0000313" key="1">
    <source>
        <dbReference type="EMBL" id="NYE46897.1"/>
    </source>
</evidence>
<dbReference type="AlphaFoldDB" id="A0A852TUB8"/>
<comment type="caution">
    <text evidence="1">The sequence shown here is derived from an EMBL/GenBank/DDBJ whole genome shotgun (WGS) entry which is preliminary data.</text>
</comment>
<organism evidence="1 2">
    <name type="scientific">Spinactinospora alkalitolerans</name>
    <dbReference type="NCBI Taxonomy" id="687207"/>
    <lineage>
        <taxon>Bacteria</taxon>
        <taxon>Bacillati</taxon>
        <taxon>Actinomycetota</taxon>
        <taxon>Actinomycetes</taxon>
        <taxon>Streptosporangiales</taxon>
        <taxon>Nocardiopsidaceae</taxon>
        <taxon>Spinactinospora</taxon>
    </lineage>
</organism>
<gene>
    <name evidence="1" type="ORF">HDA32_002017</name>
</gene>
<accession>A0A852TUB8</accession>
<name>A0A852TUB8_9ACTN</name>
<proteinExistence type="predicted"/>
<dbReference type="EMBL" id="JACCCC010000001">
    <property type="protein sequence ID" value="NYE46897.1"/>
    <property type="molecule type" value="Genomic_DNA"/>
</dbReference>
<protein>
    <submittedName>
        <fullName evidence="1">Uncharacterized protein</fullName>
    </submittedName>
</protein>
<dbReference type="Proteomes" id="UP000589036">
    <property type="component" value="Unassembled WGS sequence"/>
</dbReference>
<keyword evidence="2" id="KW-1185">Reference proteome</keyword>
<evidence type="ECO:0000313" key="2">
    <source>
        <dbReference type="Proteomes" id="UP000589036"/>
    </source>
</evidence>